<dbReference type="Pfam" id="PF01266">
    <property type="entry name" value="DAO"/>
    <property type="match status" value="1"/>
</dbReference>
<feature type="domain" description="GCVT N-terminal" evidence="3">
    <location>
        <begin position="439"/>
        <end position="701"/>
    </location>
</feature>
<protein>
    <submittedName>
        <fullName evidence="7">Dimethylglycine dehydrogenase</fullName>
    </submittedName>
</protein>
<dbReference type="STRING" id="70415.A0A5S6Q7A3"/>
<feature type="domain" description="FAD dependent oxidoreductase" evidence="2">
    <location>
        <begin position="19"/>
        <end position="376"/>
    </location>
</feature>
<dbReference type="InterPro" id="IPR013977">
    <property type="entry name" value="GcvT_C"/>
</dbReference>
<dbReference type="Proteomes" id="UP000046395">
    <property type="component" value="Unassembled WGS sequence"/>
</dbReference>
<dbReference type="GO" id="GO:0005739">
    <property type="term" value="C:mitochondrion"/>
    <property type="evidence" value="ECO:0007669"/>
    <property type="project" value="TreeGrafter"/>
</dbReference>
<dbReference type="Pfam" id="PF01571">
    <property type="entry name" value="GCV_T"/>
    <property type="match status" value="1"/>
</dbReference>
<evidence type="ECO:0000313" key="6">
    <source>
        <dbReference type="Proteomes" id="UP000046395"/>
    </source>
</evidence>
<accession>A0A5S6Q7A3</accession>
<dbReference type="InterPro" id="IPR006076">
    <property type="entry name" value="FAD-dep_OxRdtase"/>
</dbReference>
<dbReference type="InterPro" id="IPR006222">
    <property type="entry name" value="GCVT_N"/>
</dbReference>
<dbReference type="InterPro" id="IPR032503">
    <property type="entry name" value="FAO_M"/>
</dbReference>
<dbReference type="PANTHER" id="PTHR43757:SF2">
    <property type="entry name" value="AMINOMETHYLTRANSFERASE, MITOCHONDRIAL"/>
    <property type="match status" value="1"/>
</dbReference>
<feature type="domain" description="Aminomethyltransferase C-terminal" evidence="4">
    <location>
        <begin position="722"/>
        <end position="794"/>
    </location>
</feature>
<name>A0A5S6Q7A3_TRIMR</name>
<dbReference type="InterPro" id="IPR036188">
    <property type="entry name" value="FAD/NAD-bd_sf"/>
</dbReference>
<proteinExistence type="inferred from homology"/>
<dbReference type="Gene3D" id="3.30.9.10">
    <property type="entry name" value="D-Amino Acid Oxidase, subunit A, domain 2"/>
    <property type="match status" value="1"/>
</dbReference>
<dbReference type="Pfam" id="PF08669">
    <property type="entry name" value="GCV_T_C"/>
    <property type="match status" value="1"/>
</dbReference>
<dbReference type="Gene3D" id="3.30.1360.120">
    <property type="entry name" value="Probable tRNA modification gtpase trme, domain 1"/>
    <property type="match status" value="1"/>
</dbReference>
<reference evidence="7" key="1">
    <citation type="submission" date="2019-12" db="UniProtKB">
        <authorList>
            <consortium name="WormBaseParasite"/>
        </authorList>
    </citation>
    <scope>IDENTIFICATION</scope>
</reference>
<dbReference type="SUPFAM" id="SSF103025">
    <property type="entry name" value="Folate-binding domain"/>
    <property type="match status" value="1"/>
</dbReference>
<evidence type="ECO:0000259" key="4">
    <source>
        <dbReference type="Pfam" id="PF08669"/>
    </source>
</evidence>
<dbReference type="Pfam" id="PF16350">
    <property type="entry name" value="FAO_M"/>
    <property type="match status" value="1"/>
</dbReference>
<dbReference type="Gene3D" id="3.50.50.60">
    <property type="entry name" value="FAD/NAD(P)-binding domain"/>
    <property type="match status" value="1"/>
</dbReference>
<sequence>MFRWKAGYADRRGLISEADVVVIGGGVIGTSIAYHLARRQAGRIVLLERERLGSGSTSHADGLLTYYQYIAPSFKRLVAYSLDLYSGLKYDEHEGDCFQRCGTLRLATTEQCLAEFKRYLSRWESRATMLSPSEVGERWPLVDVSKIKGALYTSCDGFVNAPQLCQVLASLAAKEGALVYEHCPNLKTTYAGDGHWDVETVDGSIRAANVVIAAGLYGKESVRATLQYELPLLFVLHQHLKTQSSDLLNDLSIPVIEHPTGSYYIRQDGSRLVFGAFEKENCVRMLDEWCARQPMSGDFLQPNFEIIKEQYNRACELVPSLRDMGIEGNWSEALCMTPDGFPLVGPLLNYENYWIALGFADNLAYAGGIGKYLADWIVDGEPPFELSEAEPGRFQEWTDSRFRVAKTKESYSMHFSQAATLSERPAGRPTTRVSGIFGALLTHGAHMQLVSGWENPTYFGTKRQESIAREYRLATEACGLIDLSSLSMIEIRGSSAHQFLQYMTVKDVLEISEISYSCLLSTKGKIVSQVKIIPQAQREKQFLLVSSSDQEAVNVRWLSMHALQEKFPVEVLNVSQFLASMSLVGPSSRDVLSRLTKSSLSEQDFPHMTSKLLRLASVPVIVCHTSQTGELGYELYHSRADTLRIYEEVMKAGQRFGIGNIGWDAVNVLRMEKGIKLPGLELNLDHDIVEAGLGDTVVLDKADFMGRHAVRELLAKKPSQTLVLLKLDRPAPKDHCFLREKVSCNGQTVGYVTSGCFSYLCNTTLAFAYVDSGADLTRLEVEVAGNRYAAEYLRMAPAKPYFRR</sequence>
<dbReference type="SUPFAM" id="SSF51905">
    <property type="entry name" value="FAD/NAD(P)-binding domain"/>
    <property type="match status" value="1"/>
</dbReference>
<keyword evidence="6" id="KW-1185">Reference proteome</keyword>
<dbReference type="InterPro" id="IPR028896">
    <property type="entry name" value="GcvT/YgfZ/DmdA"/>
</dbReference>
<evidence type="ECO:0000259" key="5">
    <source>
        <dbReference type="Pfam" id="PF16350"/>
    </source>
</evidence>
<evidence type="ECO:0000259" key="3">
    <source>
        <dbReference type="Pfam" id="PF01571"/>
    </source>
</evidence>
<dbReference type="PANTHER" id="PTHR43757">
    <property type="entry name" value="AMINOMETHYLTRANSFERASE"/>
    <property type="match status" value="1"/>
</dbReference>
<comment type="similarity">
    <text evidence="1">Belongs to the GcvT family.</text>
</comment>
<dbReference type="InterPro" id="IPR029043">
    <property type="entry name" value="GcvT/YgfZ_C"/>
</dbReference>
<feature type="domain" description="FAD dependent oxidoreductase central" evidence="5">
    <location>
        <begin position="379"/>
        <end position="431"/>
    </location>
</feature>
<evidence type="ECO:0000259" key="2">
    <source>
        <dbReference type="Pfam" id="PF01266"/>
    </source>
</evidence>
<dbReference type="SUPFAM" id="SSF101790">
    <property type="entry name" value="Aminomethyltransferase beta-barrel domain"/>
    <property type="match status" value="1"/>
</dbReference>
<dbReference type="WBParaSite" id="TMUE_1000002842.1">
    <property type="protein sequence ID" value="TMUE_1000002842.1"/>
    <property type="gene ID" value="WBGene00298510"/>
</dbReference>
<evidence type="ECO:0000313" key="7">
    <source>
        <dbReference type="WBParaSite" id="TMUE_1000002842.1"/>
    </source>
</evidence>
<dbReference type="InterPro" id="IPR027266">
    <property type="entry name" value="TrmE/GcvT-like"/>
</dbReference>
<dbReference type="AlphaFoldDB" id="A0A5S6Q7A3"/>
<organism evidence="6 7">
    <name type="scientific">Trichuris muris</name>
    <name type="common">Mouse whipworm</name>
    <dbReference type="NCBI Taxonomy" id="70415"/>
    <lineage>
        <taxon>Eukaryota</taxon>
        <taxon>Metazoa</taxon>
        <taxon>Ecdysozoa</taxon>
        <taxon>Nematoda</taxon>
        <taxon>Enoplea</taxon>
        <taxon>Dorylaimia</taxon>
        <taxon>Trichinellida</taxon>
        <taxon>Trichuridae</taxon>
        <taxon>Trichuris</taxon>
    </lineage>
</organism>
<dbReference type="SUPFAM" id="SSF54373">
    <property type="entry name" value="FAD-linked reductases, C-terminal domain"/>
    <property type="match status" value="1"/>
</dbReference>
<evidence type="ECO:0000256" key="1">
    <source>
        <dbReference type="ARBA" id="ARBA00008609"/>
    </source>
</evidence>